<protein>
    <submittedName>
        <fullName evidence="1">Uncharacterized protein</fullName>
    </submittedName>
</protein>
<keyword evidence="2" id="KW-1185">Reference proteome</keyword>
<dbReference type="Proteomes" id="UP001164250">
    <property type="component" value="Chromosome 1"/>
</dbReference>
<comment type="caution">
    <text evidence="1">The sequence shown here is derived from an EMBL/GenBank/DDBJ whole genome shotgun (WGS) entry which is preliminary data.</text>
</comment>
<organism evidence="1 2">
    <name type="scientific">Pistacia atlantica</name>
    <dbReference type="NCBI Taxonomy" id="434234"/>
    <lineage>
        <taxon>Eukaryota</taxon>
        <taxon>Viridiplantae</taxon>
        <taxon>Streptophyta</taxon>
        <taxon>Embryophyta</taxon>
        <taxon>Tracheophyta</taxon>
        <taxon>Spermatophyta</taxon>
        <taxon>Magnoliopsida</taxon>
        <taxon>eudicotyledons</taxon>
        <taxon>Gunneridae</taxon>
        <taxon>Pentapetalae</taxon>
        <taxon>rosids</taxon>
        <taxon>malvids</taxon>
        <taxon>Sapindales</taxon>
        <taxon>Anacardiaceae</taxon>
        <taxon>Pistacia</taxon>
    </lineage>
</organism>
<proteinExistence type="predicted"/>
<name>A0ACC1C447_9ROSI</name>
<accession>A0ACC1C447</accession>
<evidence type="ECO:0000313" key="1">
    <source>
        <dbReference type="EMBL" id="KAJ0110324.1"/>
    </source>
</evidence>
<dbReference type="EMBL" id="CM047897">
    <property type="protein sequence ID" value="KAJ0110324.1"/>
    <property type="molecule type" value="Genomic_DNA"/>
</dbReference>
<evidence type="ECO:0000313" key="2">
    <source>
        <dbReference type="Proteomes" id="UP001164250"/>
    </source>
</evidence>
<gene>
    <name evidence="1" type="ORF">Patl1_00380</name>
</gene>
<reference evidence="2" key="1">
    <citation type="journal article" date="2023" name="G3 (Bethesda)">
        <title>Genome assembly and association tests identify interacting loci associated with vigor, precocity, and sex in interspecific pistachio rootstocks.</title>
        <authorList>
            <person name="Palmer W."/>
            <person name="Jacygrad E."/>
            <person name="Sagayaradj S."/>
            <person name="Cavanaugh K."/>
            <person name="Han R."/>
            <person name="Bertier L."/>
            <person name="Beede B."/>
            <person name="Kafkas S."/>
            <person name="Golino D."/>
            <person name="Preece J."/>
            <person name="Michelmore R."/>
        </authorList>
    </citation>
    <scope>NUCLEOTIDE SEQUENCE [LARGE SCALE GENOMIC DNA]</scope>
</reference>
<sequence length="582" mass="64888">MGEVKESDFDDKKEEEEGVVICENKAEVKASLHAREDDGSYQTIDKGRLDRGGGQYVEDKILAFAVEKFRGKNWKKIAECVPDRTDVQCLHRWQKVLNPNLVKGPWTKEEDYLIIELVEKQGKKKWAEIAKHLPGRIGKQCRERWHNHLNPDIKRTAWTKEEESTLIKCHGTYGNKWAEIAKFLPGRTENSIKNHWNCSISKKLELYSTLRYDLYNFKVKAESRNPEVLKQSFDIESIPDTCSLDLTLGVPEGRERHLTTSDKNGCRVTGKEAIYSIKPPNGMAFEEKSAAVCDLTDEQCQASGGTAQTSRDLNIFAYQPNELCTTTSGDLVKSPNLQERSPEHESGDLIHFLRSRRLSGSLPSSFNTPSSASGCDGNISPSIHDKRLDNSSDRSQDYAHFTSYPRASESIEELNLGNLNYEPLQQNDLSTLLTTGRFPSTDNYIQNASSTITPPNQSEGIYVPCQSPESILRSLARTYKAPSIIMKRKSPAVRQSGNDNDASLPKENSDKSNSGGPGGNDDVNSMVISSAKQLFLSPPKSRKLETSASLLSVGKRLDYAFDEEQDSTRGPTAADSSGAKHN</sequence>